<dbReference type="Pfam" id="PF04612">
    <property type="entry name" value="T2SSM"/>
    <property type="match status" value="1"/>
</dbReference>
<keyword evidence="1" id="KW-1133">Transmembrane helix</keyword>
<name>A0ABY6MRG1_9BURK</name>
<dbReference type="Proteomes" id="UP001163266">
    <property type="component" value="Chromosome"/>
</dbReference>
<evidence type="ECO:0000313" key="2">
    <source>
        <dbReference type="EMBL" id="UZD54585.1"/>
    </source>
</evidence>
<feature type="transmembrane region" description="Helical" evidence="1">
    <location>
        <begin position="24"/>
        <end position="41"/>
    </location>
</feature>
<proteinExistence type="predicted"/>
<dbReference type="InterPro" id="IPR007690">
    <property type="entry name" value="T2SS_GspM"/>
</dbReference>
<dbReference type="EMBL" id="CP110257">
    <property type="protein sequence ID" value="UZD54585.1"/>
    <property type="molecule type" value="Genomic_DNA"/>
</dbReference>
<dbReference type="RefSeq" id="WP_264892172.1">
    <property type="nucleotide sequence ID" value="NZ_CP110257.1"/>
</dbReference>
<reference evidence="2" key="1">
    <citation type="submission" date="2022-10" db="EMBL/GenBank/DDBJ databases">
        <title>Complete genome sequence of Schlegelella aquatica LMG 23380.</title>
        <authorList>
            <person name="Musilova J."/>
            <person name="Kourilova X."/>
            <person name="Bezdicek M."/>
            <person name="Hermankova K."/>
            <person name="Obruca S."/>
            <person name="Sedlar K."/>
        </authorList>
    </citation>
    <scope>NUCLEOTIDE SEQUENCE</scope>
    <source>
        <strain evidence="2">LMG 23380</strain>
    </source>
</reference>
<gene>
    <name evidence="2" type="ORF">OMP39_13115</name>
</gene>
<sequence>MTLNELQAQLRERWARLETRERRMVLAAGGLILLALLWWVAVQPALRTTREAPLQIARLESSLQQMRAMAAEAEQLRGTPAVNASQAAEALKAAAQRLGTGARLNLQGDRATVTLQGVRGEALLAFLGEARSTARARPLEAQLTRSGDAYNGSLVLALPSAP</sequence>
<evidence type="ECO:0000256" key="1">
    <source>
        <dbReference type="SAM" id="Phobius"/>
    </source>
</evidence>
<evidence type="ECO:0000313" key="3">
    <source>
        <dbReference type="Proteomes" id="UP001163266"/>
    </source>
</evidence>
<keyword evidence="1" id="KW-0472">Membrane</keyword>
<protein>
    <submittedName>
        <fullName evidence="2">Type II secretion system protein M</fullName>
    </submittedName>
</protein>
<accession>A0ABY6MRG1</accession>
<organism evidence="2 3">
    <name type="scientific">Caldimonas aquatica</name>
    <dbReference type="NCBI Taxonomy" id="376175"/>
    <lineage>
        <taxon>Bacteria</taxon>
        <taxon>Pseudomonadati</taxon>
        <taxon>Pseudomonadota</taxon>
        <taxon>Betaproteobacteria</taxon>
        <taxon>Burkholderiales</taxon>
        <taxon>Sphaerotilaceae</taxon>
        <taxon>Caldimonas</taxon>
    </lineage>
</organism>
<keyword evidence="3" id="KW-1185">Reference proteome</keyword>
<keyword evidence="1" id="KW-0812">Transmembrane</keyword>